<organism evidence="9 10">
    <name type="scientific">Colletotrichum fioriniae PJ7</name>
    <dbReference type="NCBI Taxonomy" id="1445577"/>
    <lineage>
        <taxon>Eukaryota</taxon>
        <taxon>Fungi</taxon>
        <taxon>Dikarya</taxon>
        <taxon>Ascomycota</taxon>
        <taxon>Pezizomycotina</taxon>
        <taxon>Sordariomycetes</taxon>
        <taxon>Hypocreomycetidae</taxon>
        <taxon>Glomerellales</taxon>
        <taxon>Glomerellaceae</taxon>
        <taxon>Colletotrichum</taxon>
        <taxon>Colletotrichum acutatum species complex</taxon>
    </lineage>
</organism>
<dbReference type="SUPFAM" id="SSF63380">
    <property type="entry name" value="Riboflavin synthase domain-like"/>
    <property type="match status" value="1"/>
</dbReference>
<gene>
    <name evidence="9" type="ORF">CFIO01_04093</name>
</gene>
<feature type="compositionally biased region" description="Polar residues" evidence="6">
    <location>
        <begin position="502"/>
        <end position="513"/>
    </location>
</feature>
<keyword evidence="3" id="KW-0285">Flavoprotein</keyword>
<dbReference type="PRINTS" id="PR00371">
    <property type="entry name" value="FPNCR"/>
</dbReference>
<dbReference type="GO" id="GO:0046872">
    <property type="term" value="F:metal ion binding"/>
    <property type="evidence" value="ECO:0007669"/>
    <property type="project" value="UniProtKB-KW"/>
</dbReference>
<evidence type="ECO:0000256" key="2">
    <source>
        <dbReference type="ARBA" id="ARBA00022617"/>
    </source>
</evidence>
<dbReference type="PANTHER" id="PTHR19384">
    <property type="entry name" value="NITRIC OXIDE SYNTHASE-RELATED"/>
    <property type="match status" value="1"/>
</dbReference>
<dbReference type="Gene3D" id="2.40.30.10">
    <property type="entry name" value="Translation factors"/>
    <property type="match status" value="1"/>
</dbReference>
<comment type="similarity">
    <text evidence="1">Belongs to the indoleamine 2,3-dioxygenase family.</text>
</comment>
<dbReference type="GO" id="GO:0010181">
    <property type="term" value="F:FMN binding"/>
    <property type="evidence" value="ECO:0007669"/>
    <property type="project" value="TreeGrafter"/>
</dbReference>
<accession>A0A010RYD1</accession>
<dbReference type="eggNOG" id="KOG1158">
    <property type="taxonomic scope" value="Eukaryota"/>
</dbReference>
<dbReference type="InterPro" id="IPR001709">
    <property type="entry name" value="Flavoprot_Pyr_Nucl_cyt_Rdtase"/>
</dbReference>
<keyword evidence="5" id="KW-0408">Iron</keyword>
<dbReference type="InterPro" id="IPR017927">
    <property type="entry name" value="FAD-bd_FR_type"/>
</dbReference>
<evidence type="ECO:0000313" key="10">
    <source>
        <dbReference type="Proteomes" id="UP000020467"/>
    </source>
</evidence>
<dbReference type="InterPro" id="IPR018506">
    <property type="entry name" value="Cyt_B5_heme-BS"/>
</dbReference>
<dbReference type="GO" id="GO:0020037">
    <property type="term" value="F:heme binding"/>
    <property type="evidence" value="ECO:0007669"/>
    <property type="project" value="InterPro"/>
</dbReference>
<feature type="domain" description="FAD-binding FR-type" evidence="8">
    <location>
        <begin position="557"/>
        <end position="698"/>
    </location>
</feature>
<dbReference type="Gene3D" id="3.10.120.10">
    <property type="entry name" value="Cytochrome b5-like heme/steroid binding domain"/>
    <property type="match status" value="1"/>
</dbReference>
<dbReference type="SUPFAM" id="SSF140959">
    <property type="entry name" value="Indolic compounds 2,3-dioxygenase-like"/>
    <property type="match status" value="1"/>
</dbReference>
<feature type="region of interest" description="Disordered" evidence="6">
    <location>
        <begin position="1"/>
        <end position="28"/>
    </location>
</feature>
<dbReference type="InterPro" id="IPR036400">
    <property type="entry name" value="Cyt_B5-like_heme/steroid_sf"/>
</dbReference>
<dbReference type="Pfam" id="PF01231">
    <property type="entry name" value="IDO"/>
    <property type="match status" value="1"/>
</dbReference>
<sequence>MPGYQRPSTPLSAPISPVQQSFQDKSQQDTIKQKNSSIFLNVPQAFSAGGIITPPETPAQKQQHATSESYATLIDCPISKSSFLLAQASLATALAGRTSSSTEFKFRDPEAFGAEAGTETRTRTLRFGTGLDGCFTSARGFLGCQAMPPTNVINPSISNSVRSLGQTQRLPASLKAWEVVHGNLPRLLRARRVRHAVDALREHAAAGDRDAWDDLEQRHLARAALVLSALAHAYMFGEEQNKSKECEGRSQVPRHVLDPWERVCTALGRKLTGRVPADDVLNNAMGNAAFNLSSAYFGLPEERLSSGLQGTMEGIFAPALSAMALAQSGVLADQPDQVTHCLESLAANIVQCANVFEAMTLRDAATFDPVVWIKTYPAMGRAVTPGELGNSGADTPLFHALDVFIGRQDVKGDLTAMQSDRKATLPANIRAFLDALGDRAANVRDYVAACAARAPKDVSSEEQSQYRHLEAAWDGLLQMYVWFLERHRVKAIGVTGVSLNTGRHSTSSGVKSTDQCKHAGSSSASAGKGKGKPKMRPEAMLSMQMKAGMASRLGGRPLWQNARIQSQTVYEGSTVVEVKLDAKLPLEAGDRVQVWPPRKRRNLDRTSSHQRWLRASTPPEDHDALSDETVEDGNDDAEPRFYSIARVATDSAGEGGMTITLTVSQHSPEGLVSSFLSNAAQGTPLRLRPWPSLRFRQPHDLSVPLVLVGQGSGIGPLVGFLHERSAWAQQRRDGTDDVGELLLVVAAKTRRHVPCPLDSLEHLTRVLPLTVVLALSQETHHFRIRGGIRTQLSEGERHVRRHLVEHRDSIHHLVKDEGGHVFVCGSSDFGATVTNSLELGQPQPEDQDINCLDDNNYTDILSPPAHWDRLHQDLFTAVKKPFKSQAPSSSSTTSSSLPIITPSELAAHNSITSSWAAIDGTVYDLTPFLTIHPGGPKTLLESAGTIADVRFAETHGGPHAQEIRGYLQQYAIGRLPPPKCPRDLSTVQVTTARLTDALVRMQNALTNNTAFDPSRGSVPVYVYEDALLVFADGLDGVMAILSDVVASDATGDISQLRETVANTQALLRKAFSDLKDGCKRYMQAAGSNGSDSLLDESEGLIQRLHKDPITKIHEAINACKKGLGEFECLASEEGNGSVKICDILEEFTTTLTSLAQNLLRVIALAEETGTADLEQRTTCREENICATHSAMPSVDL</sequence>
<keyword evidence="10" id="KW-1185">Reference proteome</keyword>
<dbReference type="CDD" id="cd00322">
    <property type="entry name" value="FNR_like"/>
    <property type="match status" value="1"/>
</dbReference>
<feature type="compositionally biased region" description="Acidic residues" evidence="6">
    <location>
        <begin position="626"/>
        <end position="636"/>
    </location>
</feature>
<dbReference type="Proteomes" id="UP000020467">
    <property type="component" value="Unassembled WGS sequence"/>
</dbReference>
<evidence type="ECO:0000256" key="4">
    <source>
        <dbReference type="ARBA" id="ARBA00022723"/>
    </source>
</evidence>
<feature type="domain" description="Cytochrome b5 heme-binding" evidence="7">
    <location>
        <begin position="897"/>
        <end position="976"/>
    </location>
</feature>
<dbReference type="OrthoDB" id="432299at2759"/>
<dbReference type="PROSITE" id="PS00191">
    <property type="entry name" value="CYTOCHROME_B5_1"/>
    <property type="match status" value="1"/>
</dbReference>
<evidence type="ECO:0000256" key="3">
    <source>
        <dbReference type="ARBA" id="ARBA00022630"/>
    </source>
</evidence>
<dbReference type="Gene3D" id="3.40.50.80">
    <property type="entry name" value="Nucleotide-binding domain of ferredoxin-NADP reductase (FNR) module"/>
    <property type="match status" value="1"/>
</dbReference>
<dbReference type="HOGENOM" id="CLU_281740_0_0_1"/>
<proteinExistence type="inferred from homology"/>
<dbReference type="eggNOG" id="KOG0537">
    <property type="taxonomic scope" value="Eukaryota"/>
</dbReference>
<dbReference type="InterPro" id="IPR037217">
    <property type="entry name" value="Trp/Indoleamine_2_3_dOase-like"/>
</dbReference>
<evidence type="ECO:0000256" key="1">
    <source>
        <dbReference type="ARBA" id="ARBA00007119"/>
    </source>
</evidence>
<name>A0A010RYD1_9PEZI</name>
<reference evidence="9 10" key="1">
    <citation type="submission" date="2014-02" db="EMBL/GenBank/DDBJ databases">
        <title>The genome sequence of Colletotrichum fioriniae PJ7.</title>
        <authorList>
            <person name="Baroncelli R."/>
            <person name="Thon M.R."/>
        </authorList>
    </citation>
    <scope>NUCLEOTIDE SEQUENCE [LARGE SCALE GENOMIC DNA]</scope>
    <source>
        <strain evidence="9 10">PJ7</strain>
    </source>
</reference>
<keyword evidence="2" id="KW-0349">Heme</keyword>
<comment type="caution">
    <text evidence="9">The sequence shown here is derived from an EMBL/GenBank/DDBJ whole genome shotgun (WGS) entry which is preliminary data.</text>
</comment>
<evidence type="ECO:0000313" key="9">
    <source>
        <dbReference type="EMBL" id="EXF77288.1"/>
    </source>
</evidence>
<dbReference type="InterPro" id="IPR017938">
    <property type="entry name" value="Riboflavin_synthase-like_b-brl"/>
</dbReference>
<dbReference type="PRINTS" id="PR00363">
    <property type="entry name" value="CYTOCHROMEB5"/>
</dbReference>
<feature type="region of interest" description="Disordered" evidence="6">
    <location>
        <begin position="598"/>
        <end position="636"/>
    </location>
</feature>
<dbReference type="EMBL" id="JARH01000733">
    <property type="protein sequence ID" value="EXF77288.1"/>
    <property type="molecule type" value="Genomic_DNA"/>
</dbReference>
<dbReference type="InterPro" id="IPR001199">
    <property type="entry name" value="Cyt_B5-like_heme/steroid-bd"/>
</dbReference>
<dbReference type="InterPro" id="IPR000898">
    <property type="entry name" value="Indolamine_dOase"/>
</dbReference>
<dbReference type="KEGG" id="cfj:CFIO01_04093"/>
<dbReference type="STRING" id="1445577.A0A010RYD1"/>
<keyword evidence="4" id="KW-0479">Metal-binding</keyword>
<dbReference type="GO" id="GO:0016702">
    <property type="term" value="F:oxidoreductase activity, acting on single donors with incorporation of molecular oxygen, incorporation of two atoms of oxygen"/>
    <property type="evidence" value="ECO:0007669"/>
    <property type="project" value="UniProtKB-ARBA"/>
</dbReference>
<dbReference type="SUPFAM" id="SSF52343">
    <property type="entry name" value="Ferredoxin reductase-like, C-terminal NADP-linked domain"/>
    <property type="match status" value="1"/>
</dbReference>
<dbReference type="SUPFAM" id="SSF55856">
    <property type="entry name" value="Cytochrome b5-like heme/steroid binding domain"/>
    <property type="match status" value="1"/>
</dbReference>
<dbReference type="GO" id="GO:0019441">
    <property type="term" value="P:L-tryptophan catabolic process to kynurenine"/>
    <property type="evidence" value="ECO:0007669"/>
    <property type="project" value="InterPro"/>
</dbReference>
<dbReference type="AlphaFoldDB" id="A0A010RYD1"/>
<protein>
    <submittedName>
        <fullName evidence="9">Cytochrome b5-like Heme/Steroid binding domain-containing protein</fullName>
    </submittedName>
</protein>
<evidence type="ECO:0000259" key="7">
    <source>
        <dbReference type="PROSITE" id="PS50255"/>
    </source>
</evidence>
<dbReference type="SMART" id="SM01117">
    <property type="entry name" value="Cyt-b5"/>
    <property type="match status" value="1"/>
</dbReference>
<dbReference type="PROSITE" id="PS50255">
    <property type="entry name" value="CYTOCHROME_B5_2"/>
    <property type="match status" value="1"/>
</dbReference>
<dbReference type="GO" id="GO:0005829">
    <property type="term" value="C:cytosol"/>
    <property type="evidence" value="ECO:0007669"/>
    <property type="project" value="TreeGrafter"/>
</dbReference>
<dbReference type="GO" id="GO:0050660">
    <property type="term" value="F:flavin adenine dinucleotide binding"/>
    <property type="evidence" value="ECO:0007669"/>
    <property type="project" value="TreeGrafter"/>
</dbReference>
<evidence type="ECO:0000259" key="8">
    <source>
        <dbReference type="PROSITE" id="PS51384"/>
    </source>
</evidence>
<dbReference type="Pfam" id="PF00173">
    <property type="entry name" value="Cyt-b5"/>
    <property type="match status" value="1"/>
</dbReference>
<evidence type="ECO:0000256" key="5">
    <source>
        <dbReference type="ARBA" id="ARBA00023004"/>
    </source>
</evidence>
<dbReference type="PROSITE" id="PS51384">
    <property type="entry name" value="FAD_FR"/>
    <property type="match status" value="1"/>
</dbReference>
<evidence type="ECO:0000256" key="6">
    <source>
        <dbReference type="SAM" id="MobiDB-lite"/>
    </source>
</evidence>
<dbReference type="InterPro" id="IPR039261">
    <property type="entry name" value="FNR_nucleotide-bd"/>
</dbReference>
<feature type="region of interest" description="Disordered" evidence="6">
    <location>
        <begin position="502"/>
        <end position="535"/>
    </location>
</feature>
<dbReference type="Gene3D" id="1.20.58.480">
    <property type="match status" value="1"/>
</dbReference>